<evidence type="ECO:0000256" key="2">
    <source>
        <dbReference type="SAM" id="MobiDB-lite"/>
    </source>
</evidence>
<evidence type="ECO:0008006" key="5">
    <source>
        <dbReference type="Google" id="ProtNLM"/>
    </source>
</evidence>
<dbReference type="SUPFAM" id="SSF48452">
    <property type="entry name" value="TPR-like"/>
    <property type="match status" value="1"/>
</dbReference>
<accession>A0A060RZG3</accession>
<evidence type="ECO:0000256" key="1">
    <source>
        <dbReference type="SAM" id="Coils"/>
    </source>
</evidence>
<dbReference type="GO" id="GO:0005634">
    <property type="term" value="C:nucleus"/>
    <property type="evidence" value="ECO:0007669"/>
    <property type="project" value="TreeGrafter"/>
</dbReference>
<feature type="region of interest" description="Disordered" evidence="2">
    <location>
        <begin position="106"/>
        <end position="140"/>
    </location>
</feature>
<dbReference type="GO" id="GO:0051879">
    <property type="term" value="F:Hsp90 protein binding"/>
    <property type="evidence" value="ECO:0007669"/>
    <property type="project" value="TreeGrafter"/>
</dbReference>
<protein>
    <recommendedName>
        <fullName evidence="5">Tetratricopeptide repeat protein</fullName>
    </recommendedName>
</protein>
<dbReference type="VEuPathDB" id="PlasmoDB:PRCDC_1107400"/>
<feature type="compositionally biased region" description="Low complexity" evidence="2">
    <location>
        <begin position="107"/>
        <end position="140"/>
    </location>
</feature>
<proteinExistence type="predicted"/>
<dbReference type="PANTHER" id="PTHR46035">
    <property type="entry name" value="TETRATRICOPEPTIDE REPEAT PROTEIN 4"/>
    <property type="match status" value="1"/>
</dbReference>
<dbReference type="Gene3D" id="1.25.40.10">
    <property type="entry name" value="Tetratricopeptide repeat domain"/>
    <property type="match status" value="1"/>
</dbReference>
<reference evidence="3" key="1">
    <citation type="submission" date="2014-01" db="EMBL/GenBank/DDBJ databases">
        <authorList>
            <person name="Aslett M."/>
        </authorList>
    </citation>
    <scope>NUCLEOTIDE SEQUENCE</scope>
    <source>
        <strain evidence="3">CDC</strain>
    </source>
</reference>
<evidence type="ECO:0000313" key="4">
    <source>
        <dbReference type="Proteomes" id="UP000027581"/>
    </source>
</evidence>
<reference evidence="3" key="2">
    <citation type="submission" date="2014-05" db="EMBL/GenBank/DDBJ databases">
        <title>The genome sequences of chimpanzee malaria parasites reveal the path to human adaptation.</title>
        <authorList>
            <person name="Otto T.D."/>
            <person name="Rayner J.C."/>
            <person name="Boehme U."/>
            <person name="Pain A."/>
            <person name="Spottiswoode N."/>
            <person name="Sanders M."/>
            <person name="Quail M."/>
            <person name="Ollomo B."/>
            <person name="Renaud F."/>
            <person name="Thomas A.W."/>
            <person name="Prugnolle F."/>
            <person name="Conway D.J."/>
            <person name="Newbold C."/>
            <person name="Berriman M."/>
        </authorList>
    </citation>
    <scope>NUCLEOTIDE SEQUENCE [LARGE SCALE GENOMIC DNA]</scope>
    <source>
        <strain evidence="3">CDC</strain>
    </source>
</reference>
<dbReference type="EMBL" id="HG810772">
    <property type="protein sequence ID" value="CDO64900.1"/>
    <property type="molecule type" value="Genomic_DNA"/>
</dbReference>
<organism evidence="3 4">
    <name type="scientific">Plasmodium reichenowi</name>
    <dbReference type="NCBI Taxonomy" id="5854"/>
    <lineage>
        <taxon>Eukaryota</taxon>
        <taxon>Sar</taxon>
        <taxon>Alveolata</taxon>
        <taxon>Apicomplexa</taxon>
        <taxon>Aconoidasida</taxon>
        <taxon>Haemosporida</taxon>
        <taxon>Plasmodiidae</taxon>
        <taxon>Plasmodium</taxon>
        <taxon>Plasmodium (Laverania)</taxon>
    </lineage>
</organism>
<dbReference type="PANTHER" id="PTHR46035:SF1">
    <property type="entry name" value="TETRATRICOPEPTIDE REPEAT PROTEIN 4"/>
    <property type="match status" value="1"/>
</dbReference>
<dbReference type="GO" id="GO:0030544">
    <property type="term" value="F:Hsp70 protein binding"/>
    <property type="evidence" value="ECO:0007669"/>
    <property type="project" value="TreeGrafter"/>
</dbReference>
<feature type="coiled-coil region" evidence="1">
    <location>
        <begin position="285"/>
        <end position="333"/>
    </location>
</feature>
<keyword evidence="4" id="KW-1185">Reference proteome</keyword>
<dbReference type="AlphaFoldDB" id="A0A060RZG3"/>
<dbReference type="GO" id="GO:0005829">
    <property type="term" value="C:cytosol"/>
    <property type="evidence" value="ECO:0007669"/>
    <property type="project" value="TreeGrafter"/>
</dbReference>
<dbReference type="InterPro" id="IPR011990">
    <property type="entry name" value="TPR-like_helical_dom_sf"/>
</dbReference>
<dbReference type="Proteomes" id="UP000027581">
    <property type="component" value="Unassembled WGS sequence"/>
</dbReference>
<evidence type="ECO:0000313" key="3">
    <source>
        <dbReference type="EMBL" id="CDO64900.1"/>
    </source>
</evidence>
<dbReference type="VEuPathDB" id="PlasmoDB:PRG01_1106100"/>
<sequence>MDNNINIDDDFNIDVDYIKKLSEKYKHVDHPLFMDELPKNLEENEDLEALYKIITSEDNPLILAQDYKEVGNDYFKDGIKYYDDAVISYNKGIDILNNYLKSLDVQNKNNNRSNNNKSNNNNNNNKNNNNNNNKNNNSNNNNNNCDVICTNLFHSNNINNKTKDDVFKQDVKEINNTESTGNIKNNDILKNDKNKNIKIDINDVKILLSDLYCNRAIIHYKKKKYIKCLDDCKNSFSFNNKKYKSLYFGILSCNNMEMYHDACKYINKFDELLKNIQDIESYINIQEYEKLKKDIFEKYEDYLRRKKKAQDERKKIEEQEKKKINQIENILKKRNIQTLPNVYDNNNNIIPVLYLDENMYIHFTVFLIYYEFNIIETILDFAESQCIMDYYDIIKKRRDNQILYCYIEFPNDTFYMINNYFYMCDIMNKIKKFTHILSIHIIENDVANINFKINKNITYL</sequence>
<keyword evidence="1" id="KW-0175">Coiled coil</keyword>
<dbReference type="GO" id="GO:0006457">
    <property type="term" value="P:protein folding"/>
    <property type="evidence" value="ECO:0007669"/>
    <property type="project" value="TreeGrafter"/>
</dbReference>
<dbReference type="PhylomeDB" id="A0A060RZG3"/>
<gene>
    <name evidence="3" type="ORF">PRCDC_1107400</name>
</gene>
<name>A0A060RZG3_PLARE</name>